<evidence type="ECO:0000256" key="1">
    <source>
        <dbReference type="SAM" id="MobiDB-lite"/>
    </source>
</evidence>
<organism evidence="2 3">
    <name type="scientific">Spongisporangium articulatum</name>
    <dbReference type="NCBI Taxonomy" id="3362603"/>
    <lineage>
        <taxon>Bacteria</taxon>
        <taxon>Bacillati</taxon>
        <taxon>Actinomycetota</taxon>
        <taxon>Actinomycetes</taxon>
        <taxon>Kineosporiales</taxon>
        <taxon>Kineosporiaceae</taxon>
        <taxon>Spongisporangium</taxon>
    </lineage>
</organism>
<reference evidence="2 3" key="1">
    <citation type="submission" date="2024-10" db="EMBL/GenBank/DDBJ databases">
        <title>The Natural Products Discovery Center: Release of the First 8490 Sequenced Strains for Exploring Actinobacteria Biosynthetic Diversity.</title>
        <authorList>
            <person name="Kalkreuter E."/>
            <person name="Kautsar S.A."/>
            <person name="Yang D."/>
            <person name="Bader C.D."/>
            <person name="Teijaro C.N."/>
            <person name="Fluegel L."/>
            <person name="Davis C.M."/>
            <person name="Simpson J.R."/>
            <person name="Lauterbach L."/>
            <person name="Steele A.D."/>
            <person name="Gui C."/>
            <person name="Meng S."/>
            <person name="Li G."/>
            <person name="Viehrig K."/>
            <person name="Ye F."/>
            <person name="Su P."/>
            <person name="Kiefer A.F."/>
            <person name="Nichols A."/>
            <person name="Cepeda A.J."/>
            <person name="Yan W."/>
            <person name="Fan B."/>
            <person name="Jiang Y."/>
            <person name="Adhikari A."/>
            <person name="Zheng C.-J."/>
            <person name="Schuster L."/>
            <person name="Cowan T.M."/>
            <person name="Smanski M.J."/>
            <person name="Chevrette M.G."/>
            <person name="De Carvalho L.P.S."/>
            <person name="Shen B."/>
        </authorList>
    </citation>
    <scope>NUCLEOTIDE SEQUENCE [LARGE SCALE GENOMIC DNA]</scope>
    <source>
        <strain evidence="2 3">NPDC049639</strain>
    </source>
</reference>
<proteinExistence type="predicted"/>
<dbReference type="RefSeq" id="WP_398275052.1">
    <property type="nucleotide sequence ID" value="NZ_JBITLV010000001.1"/>
</dbReference>
<dbReference type="EMBL" id="JBITLV010000001">
    <property type="protein sequence ID" value="MFI7586064.1"/>
    <property type="molecule type" value="Genomic_DNA"/>
</dbReference>
<evidence type="ECO:0000313" key="3">
    <source>
        <dbReference type="Proteomes" id="UP001612915"/>
    </source>
</evidence>
<evidence type="ECO:0000313" key="2">
    <source>
        <dbReference type="EMBL" id="MFI7586064.1"/>
    </source>
</evidence>
<sequence>MSLDLLTGPDAGELLAAAVASAGGSLLDWVPQQVDHRPGRGTTVAYRAQVSWPGGVRTETLGASSREDDGPPPPSPGLIALSDGTTQVGVWCLPYDPDLPALARALDPGELLASLGVAGRSVSTAVVSYRPRRRAVVRVDAGAVRLYLKVLARGADVEPLHRRHVLLHEAGVPVPRSLGWSDDGLLALEGLPGTGLRAVLRADGEIPSGAAVLEVLSRFPAAVADLPRRTPWAELAPRYAASIAAVLPEEGLRVVDLAGSVSAGLHGCAPGSEPTHGDLYEGQLTVAGGRVVGLLDVDTAGPGRRVDDLSNALGHLEALALADPPSAERARATARAWEVAFGAAGDRDELRLRTAGVLIGLATGPHRTQAADWPAATVAHLDAVEALLSPRV</sequence>
<name>A0ABW8AI78_9ACTN</name>
<keyword evidence="3" id="KW-1185">Reference proteome</keyword>
<gene>
    <name evidence="2" type="ORF">ACIB24_03190</name>
</gene>
<feature type="region of interest" description="Disordered" evidence="1">
    <location>
        <begin position="56"/>
        <end position="80"/>
    </location>
</feature>
<comment type="caution">
    <text evidence="2">The sequence shown here is derived from an EMBL/GenBank/DDBJ whole genome shotgun (WGS) entry which is preliminary data.</text>
</comment>
<dbReference type="Proteomes" id="UP001612915">
    <property type="component" value="Unassembled WGS sequence"/>
</dbReference>
<protein>
    <submittedName>
        <fullName evidence="2">Phosphotransferase</fullName>
    </submittedName>
</protein>
<accession>A0ABW8AI78</accession>
<dbReference type="SUPFAM" id="SSF56112">
    <property type="entry name" value="Protein kinase-like (PK-like)"/>
    <property type="match status" value="1"/>
</dbReference>
<dbReference type="InterPro" id="IPR011009">
    <property type="entry name" value="Kinase-like_dom_sf"/>
</dbReference>